<dbReference type="Gene3D" id="3.40.630.190">
    <property type="entry name" value="LCP protein"/>
    <property type="match status" value="1"/>
</dbReference>
<protein>
    <submittedName>
        <fullName evidence="1">Membrane-bound protein LytR</fullName>
    </submittedName>
</protein>
<gene>
    <name evidence="1" type="ORF">Q604_UNBC10589G0001</name>
</gene>
<dbReference type="AlphaFoldDB" id="W1XXL9"/>
<organism evidence="1">
    <name type="scientific">human gut metagenome</name>
    <dbReference type="NCBI Taxonomy" id="408170"/>
    <lineage>
        <taxon>unclassified sequences</taxon>
        <taxon>metagenomes</taxon>
        <taxon>organismal metagenomes</taxon>
    </lineage>
</organism>
<comment type="caution">
    <text evidence="1">The sequence shown here is derived from an EMBL/GenBank/DDBJ whole genome shotgun (WGS) entry which is preliminary data.</text>
</comment>
<feature type="non-terminal residue" evidence="1">
    <location>
        <position position="1"/>
    </location>
</feature>
<sequence>DGSGFANGDLDRIQNQQKFIAKVIDKCTNPLIVFRIPKIMSAIGNNVETNMSPFSIIKYGLKFI</sequence>
<name>W1XXL9_9ZZZZ</name>
<accession>W1XXL9</accession>
<evidence type="ECO:0000313" key="1">
    <source>
        <dbReference type="EMBL" id="ETJ35002.1"/>
    </source>
</evidence>
<dbReference type="EMBL" id="AZMM01010589">
    <property type="protein sequence ID" value="ETJ35002.1"/>
    <property type="molecule type" value="Genomic_DNA"/>
</dbReference>
<proteinExistence type="predicted"/>
<reference evidence="1" key="1">
    <citation type="submission" date="2013-12" db="EMBL/GenBank/DDBJ databases">
        <title>A Varibaculum cambriense genome reconstructed from a premature infant gut community with otherwise low bacterial novelty that shifts toward anaerobic metabolism during the third week of life.</title>
        <authorList>
            <person name="Brown C.T."/>
            <person name="Sharon I."/>
            <person name="Thomas B.C."/>
            <person name="Castelle C.J."/>
            <person name="Morowitz M.J."/>
            <person name="Banfield J.F."/>
        </authorList>
    </citation>
    <scope>NUCLEOTIDE SEQUENCE</scope>
</reference>